<evidence type="ECO:0000313" key="3">
    <source>
        <dbReference type="Proteomes" id="UP000245119"/>
    </source>
</evidence>
<proteinExistence type="predicted"/>
<feature type="compositionally biased region" description="Basic and acidic residues" evidence="1">
    <location>
        <begin position="38"/>
        <end position="48"/>
    </location>
</feature>
<keyword evidence="3" id="KW-1185">Reference proteome</keyword>
<comment type="caution">
    <text evidence="2">The sequence shown here is derived from an EMBL/GenBank/DDBJ whole genome shotgun (WGS) entry which is preliminary data.</text>
</comment>
<sequence>MNGTRFNPTARCLTLHVPTAGPRHASCRREVRLEEEERERRGSGSPRLHTEGSFRLCPCHVTGNGDKCSRDLVRLFTLRLLYIGTVLYTGHIVGYQGDAVHTNRQTSTSRADVKILDYSKMSECEEHTHTFYLKLRSVHSTSPVQGGMVAHRQRGAANERQLRTISGHWWHQKLSSEAIAKENMLKDQQQEAAINKVVTDNAGCLLSKHARGMFDR</sequence>
<reference evidence="2 3" key="1">
    <citation type="submission" date="2018-04" db="EMBL/GenBank/DDBJ databases">
        <title>The genome of golden apple snail Pomacea canaliculata provides insight into stress tolerance and invasive adaptation.</title>
        <authorList>
            <person name="Liu C."/>
            <person name="Liu B."/>
            <person name="Ren Y."/>
            <person name="Zhang Y."/>
            <person name="Wang H."/>
            <person name="Li S."/>
            <person name="Jiang F."/>
            <person name="Yin L."/>
            <person name="Zhang G."/>
            <person name="Qian W."/>
            <person name="Fan W."/>
        </authorList>
    </citation>
    <scope>NUCLEOTIDE SEQUENCE [LARGE SCALE GENOMIC DNA]</scope>
    <source>
        <strain evidence="2">SZHN2017</strain>
        <tissue evidence="2">Muscle</tissue>
    </source>
</reference>
<evidence type="ECO:0000256" key="1">
    <source>
        <dbReference type="SAM" id="MobiDB-lite"/>
    </source>
</evidence>
<dbReference type="Proteomes" id="UP000245119">
    <property type="component" value="Linkage Group LG9"/>
</dbReference>
<feature type="region of interest" description="Disordered" evidence="1">
    <location>
        <begin position="24"/>
        <end position="48"/>
    </location>
</feature>
<organism evidence="2 3">
    <name type="scientific">Pomacea canaliculata</name>
    <name type="common">Golden apple snail</name>
    <dbReference type="NCBI Taxonomy" id="400727"/>
    <lineage>
        <taxon>Eukaryota</taxon>
        <taxon>Metazoa</taxon>
        <taxon>Spiralia</taxon>
        <taxon>Lophotrochozoa</taxon>
        <taxon>Mollusca</taxon>
        <taxon>Gastropoda</taxon>
        <taxon>Caenogastropoda</taxon>
        <taxon>Architaenioglossa</taxon>
        <taxon>Ampullarioidea</taxon>
        <taxon>Ampullariidae</taxon>
        <taxon>Pomacea</taxon>
    </lineage>
</organism>
<dbReference type="EMBL" id="PZQS01000009">
    <property type="protein sequence ID" value="PVD24445.1"/>
    <property type="molecule type" value="Genomic_DNA"/>
</dbReference>
<gene>
    <name evidence="2" type="ORF">C0Q70_14928</name>
</gene>
<protein>
    <submittedName>
        <fullName evidence="2">Uncharacterized protein</fullName>
    </submittedName>
</protein>
<name>A0A2T7NTF0_POMCA</name>
<dbReference type="AlphaFoldDB" id="A0A2T7NTF0"/>
<evidence type="ECO:0000313" key="2">
    <source>
        <dbReference type="EMBL" id="PVD24445.1"/>
    </source>
</evidence>
<accession>A0A2T7NTF0</accession>